<gene>
    <name evidence="2" type="ORF">A4U43_C06F1350</name>
</gene>
<dbReference type="AlphaFoldDB" id="A0A5P1EJ71"/>
<dbReference type="EMBL" id="CM007386">
    <property type="protein sequence ID" value="ONK65824.1"/>
    <property type="molecule type" value="Genomic_DNA"/>
</dbReference>
<organism evidence="2 3">
    <name type="scientific">Asparagus officinalis</name>
    <name type="common">Garden asparagus</name>
    <dbReference type="NCBI Taxonomy" id="4686"/>
    <lineage>
        <taxon>Eukaryota</taxon>
        <taxon>Viridiplantae</taxon>
        <taxon>Streptophyta</taxon>
        <taxon>Embryophyta</taxon>
        <taxon>Tracheophyta</taxon>
        <taxon>Spermatophyta</taxon>
        <taxon>Magnoliopsida</taxon>
        <taxon>Liliopsida</taxon>
        <taxon>Asparagales</taxon>
        <taxon>Asparagaceae</taxon>
        <taxon>Asparagoideae</taxon>
        <taxon>Asparagus</taxon>
    </lineage>
</organism>
<feature type="chain" id="PRO_5024353971" evidence="1">
    <location>
        <begin position="23"/>
        <end position="132"/>
    </location>
</feature>
<keyword evidence="3" id="KW-1185">Reference proteome</keyword>
<accession>A0A5P1EJ71</accession>
<feature type="signal peptide" evidence="1">
    <location>
        <begin position="1"/>
        <end position="22"/>
    </location>
</feature>
<protein>
    <submittedName>
        <fullName evidence="2">Uncharacterized protein</fullName>
    </submittedName>
</protein>
<dbReference type="Proteomes" id="UP000243459">
    <property type="component" value="Chromosome 6"/>
</dbReference>
<name>A0A5P1EJ71_ASPOF</name>
<reference evidence="3" key="1">
    <citation type="journal article" date="2017" name="Nat. Commun.">
        <title>The asparagus genome sheds light on the origin and evolution of a young Y chromosome.</title>
        <authorList>
            <person name="Harkess A."/>
            <person name="Zhou J."/>
            <person name="Xu C."/>
            <person name="Bowers J.E."/>
            <person name="Van der Hulst R."/>
            <person name="Ayyampalayam S."/>
            <person name="Mercati F."/>
            <person name="Riccardi P."/>
            <person name="McKain M.R."/>
            <person name="Kakrana A."/>
            <person name="Tang H."/>
            <person name="Ray J."/>
            <person name="Groenendijk J."/>
            <person name="Arikit S."/>
            <person name="Mathioni S.M."/>
            <person name="Nakano M."/>
            <person name="Shan H."/>
            <person name="Telgmann-Rauber A."/>
            <person name="Kanno A."/>
            <person name="Yue Z."/>
            <person name="Chen H."/>
            <person name="Li W."/>
            <person name="Chen Y."/>
            <person name="Xu X."/>
            <person name="Zhang Y."/>
            <person name="Luo S."/>
            <person name="Chen H."/>
            <person name="Gao J."/>
            <person name="Mao Z."/>
            <person name="Pires J.C."/>
            <person name="Luo M."/>
            <person name="Kudrna D."/>
            <person name="Wing R.A."/>
            <person name="Meyers B.C."/>
            <person name="Yi K."/>
            <person name="Kong H."/>
            <person name="Lavrijsen P."/>
            <person name="Sunseri F."/>
            <person name="Falavigna A."/>
            <person name="Ye Y."/>
            <person name="Leebens-Mack J.H."/>
            <person name="Chen G."/>
        </authorList>
    </citation>
    <scope>NUCLEOTIDE SEQUENCE [LARGE SCALE GENOMIC DNA]</scope>
    <source>
        <strain evidence="3">cv. DH0086</strain>
    </source>
</reference>
<evidence type="ECO:0000313" key="3">
    <source>
        <dbReference type="Proteomes" id="UP000243459"/>
    </source>
</evidence>
<evidence type="ECO:0000256" key="1">
    <source>
        <dbReference type="SAM" id="SignalP"/>
    </source>
</evidence>
<proteinExistence type="predicted"/>
<keyword evidence="1" id="KW-0732">Signal</keyword>
<dbReference type="Gramene" id="ONK65824">
    <property type="protein sequence ID" value="ONK65824"/>
    <property type="gene ID" value="A4U43_C06F1350"/>
</dbReference>
<sequence length="132" mass="13944">MAGRSVSLTSFLFLVWWHVIQLLSLVGVASTAAHMKSSVAAASVDSVPLFMPHFLFFDFSVHCIANRARPAGGKSRRDGGGEAGGADEVKVEYGRATTWLGAESCIESDARRHQSAARTGCDGAADDAFVAI</sequence>
<evidence type="ECO:0000313" key="2">
    <source>
        <dbReference type="EMBL" id="ONK65824.1"/>
    </source>
</evidence>